<keyword evidence="6" id="KW-0539">Nucleus</keyword>
<dbReference type="EMBL" id="JABFUD020000006">
    <property type="protein sequence ID" value="KAI5079057.1"/>
    <property type="molecule type" value="Genomic_DNA"/>
</dbReference>
<dbReference type="OrthoDB" id="1746530at2759"/>
<keyword evidence="4" id="KW-0240">DNA-directed RNA polymerase</keyword>
<evidence type="ECO:0000256" key="2">
    <source>
        <dbReference type="ARBA" id="ARBA00006898"/>
    </source>
</evidence>
<dbReference type="PANTHER" id="PTHR15561">
    <property type="entry name" value="CALCITONIN GENE-RELATED PEPTIDE-RECEPTOR COMPONENT PROTEIN"/>
    <property type="match status" value="1"/>
</dbReference>
<dbReference type="GO" id="GO:0005666">
    <property type="term" value="C:RNA polymerase III complex"/>
    <property type="evidence" value="ECO:0007669"/>
    <property type="project" value="InterPro"/>
</dbReference>
<evidence type="ECO:0000313" key="10">
    <source>
        <dbReference type="Proteomes" id="UP000886520"/>
    </source>
</evidence>
<evidence type="ECO:0000256" key="7">
    <source>
        <dbReference type="SAM" id="MobiDB-lite"/>
    </source>
</evidence>
<keyword evidence="10" id="KW-1185">Reference proteome</keyword>
<dbReference type="GO" id="GO:0000166">
    <property type="term" value="F:nucleotide binding"/>
    <property type="evidence" value="ECO:0007669"/>
    <property type="project" value="InterPro"/>
</dbReference>
<dbReference type="PANTHER" id="PTHR15561:SF0">
    <property type="entry name" value="DNA-DIRECTED RNA POLYMERASE III SUBUNIT RPC9"/>
    <property type="match status" value="1"/>
</dbReference>
<dbReference type="InterPro" id="IPR006590">
    <property type="entry name" value="RNA_pol_Rpb4/RPC9_core"/>
</dbReference>
<evidence type="ECO:0000259" key="8">
    <source>
        <dbReference type="SMART" id="SM00657"/>
    </source>
</evidence>
<name>A0A9D4ZMB4_ADICA</name>
<reference evidence="9" key="1">
    <citation type="submission" date="2021-01" db="EMBL/GenBank/DDBJ databases">
        <title>Adiantum capillus-veneris genome.</title>
        <authorList>
            <person name="Fang Y."/>
            <person name="Liao Q."/>
        </authorList>
    </citation>
    <scope>NUCLEOTIDE SEQUENCE</scope>
    <source>
        <strain evidence="9">H3</strain>
        <tissue evidence="9">Leaf</tissue>
    </source>
</reference>
<feature type="domain" description="RNA polymerase Rpb4/RPC9 core" evidence="8">
    <location>
        <begin position="1"/>
        <end position="121"/>
    </location>
</feature>
<feature type="region of interest" description="Disordered" evidence="7">
    <location>
        <begin position="113"/>
        <end position="153"/>
    </location>
</feature>
<feature type="compositionally biased region" description="Acidic residues" evidence="7">
    <location>
        <begin position="124"/>
        <end position="153"/>
    </location>
</feature>
<comment type="similarity">
    <text evidence="2">Belongs to the eukaryotic RPC9 RNA polymerase subunit family.</text>
</comment>
<proteinExistence type="inferred from homology"/>
<comment type="caution">
    <text evidence="9">The sequence shown here is derived from an EMBL/GenBank/DDBJ whole genome shotgun (WGS) entry which is preliminary data.</text>
</comment>
<dbReference type="GO" id="GO:0006384">
    <property type="term" value="P:transcription initiation at RNA polymerase III promoter"/>
    <property type="evidence" value="ECO:0007669"/>
    <property type="project" value="InterPro"/>
</dbReference>
<evidence type="ECO:0000256" key="6">
    <source>
        <dbReference type="ARBA" id="ARBA00023242"/>
    </source>
</evidence>
<comment type="subcellular location">
    <subcellularLocation>
        <location evidence="1">Nucleus</location>
    </subcellularLocation>
</comment>
<accession>A0A9D4ZMB4</accession>
<dbReference type="Gene3D" id="1.20.1250.40">
    <property type="match status" value="1"/>
</dbReference>
<evidence type="ECO:0000256" key="4">
    <source>
        <dbReference type="ARBA" id="ARBA00022478"/>
    </source>
</evidence>
<gene>
    <name evidence="9" type="ORF">GOP47_0006728</name>
</gene>
<dbReference type="InterPro" id="IPR038846">
    <property type="entry name" value="RPC9"/>
</dbReference>
<evidence type="ECO:0000256" key="3">
    <source>
        <dbReference type="ARBA" id="ARBA00016672"/>
    </source>
</evidence>
<dbReference type="InterPro" id="IPR005574">
    <property type="entry name" value="Rpb4/RPC9"/>
</dbReference>
<sequence>MKVKEANSGLLSNFEVLDLLRSWGASQEDLTAFGTVTPSECKVYDYLAQTPAGTQSRDVLHNFIEKVEKYKLTKGERLQAMNVRPSSAVEVHLIVEDCEERMTVESVEQFLEEVKILPQPPEKPEEEVKEEDDGAEDENDDAEEGDEEEDMEE</sequence>
<evidence type="ECO:0000256" key="1">
    <source>
        <dbReference type="ARBA" id="ARBA00004123"/>
    </source>
</evidence>
<organism evidence="9 10">
    <name type="scientific">Adiantum capillus-veneris</name>
    <name type="common">Maidenhair fern</name>
    <dbReference type="NCBI Taxonomy" id="13818"/>
    <lineage>
        <taxon>Eukaryota</taxon>
        <taxon>Viridiplantae</taxon>
        <taxon>Streptophyta</taxon>
        <taxon>Embryophyta</taxon>
        <taxon>Tracheophyta</taxon>
        <taxon>Polypodiopsida</taxon>
        <taxon>Polypodiidae</taxon>
        <taxon>Polypodiales</taxon>
        <taxon>Pteridineae</taxon>
        <taxon>Pteridaceae</taxon>
        <taxon>Vittarioideae</taxon>
        <taxon>Adiantum</taxon>
    </lineage>
</organism>
<dbReference type="Proteomes" id="UP000886520">
    <property type="component" value="Chromosome 6"/>
</dbReference>
<dbReference type="SMART" id="SM00657">
    <property type="entry name" value="RPOL4c"/>
    <property type="match status" value="1"/>
</dbReference>
<keyword evidence="5" id="KW-0804">Transcription</keyword>
<evidence type="ECO:0000313" key="9">
    <source>
        <dbReference type="EMBL" id="KAI5079057.1"/>
    </source>
</evidence>
<dbReference type="Pfam" id="PF03874">
    <property type="entry name" value="RNA_pol_Rpb4"/>
    <property type="match status" value="1"/>
</dbReference>
<protein>
    <recommendedName>
        <fullName evidence="3">DNA-directed RNA polymerase III subunit RPC9</fullName>
    </recommendedName>
</protein>
<dbReference type="InterPro" id="IPR010997">
    <property type="entry name" value="HRDC-like_sf"/>
</dbReference>
<dbReference type="InterPro" id="IPR038324">
    <property type="entry name" value="Rpb4/RPC9_sf"/>
</dbReference>
<evidence type="ECO:0000256" key="5">
    <source>
        <dbReference type="ARBA" id="ARBA00023163"/>
    </source>
</evidence>
<dbReference type="SUPFAM" id="SSF47819">
    <property type="entry name" value="HRDC-like"/>
    <property type="match status" value="1"/>
</dbReference>
<dbReference type="AlphaFoldDB" id="A0A9D4ZMB4"/>